<dbReference type="PROSITE" id="PS50297">
    <property type="entry name" value="ANK_REP_REGION"/>
    <property type="match status" value="2"/>
</dbReference>
<comment type="caution">
    <text evidence="5">The sequence shown here is derived from an EMBL/GenBank/DDBJ whole genome shotgun (WGS) entry which is preliminary data.</text>
</comment>
<organism evidence="5 6">
    <name type="scientific">Durusdinium trenchii</name>
    <dbReference type="NCBI Taxonomy" id="1381693"/>
    <lineage>
        <taxon>Eukaryota</taxon>
        <taxon>Sar</taxon>
        <taxon>Alveolata</taxon>
        <taxon>Dinophyceae</taxon>
        <taxon>Suessiales</taxon>
        <taxon>Symbiodiniaceae</taxon>
        <taxon>Durusdinium</taxon>
    </lineage>
</organism>
<proteinExistence type="predicted"/>
<evidence type="ECO:0000256" key="2">
    <source>
        <dbReference type="ARBA" id="ARBA00023043"/>
    </source>
</evidence>
<dbReference type="Proteomes" id="UP001642484">
    <property type="component" value="Unassembled WGS sequence"/>
</dbReference>
<dbReference type="Gene3D" id="1.25.40.20">
    <property type="entry name" value="Ankyrin repeat-containing domain"/>
    <property type="match status" value="3"/>
</dbReference>
<dbReference type="SMART" id="SM00248">
    <property type="entry name" value="ANK"/>
    <property type="match status" value="11"/>
</dbReference>
<dbReference type="PROSITE" id="PS50088">
    <property type="entry name" value="ANK_REPEAT"/>
    <property type="match status" value="2"/>
</dbReference>
<sequence>MTSWLMPFSLLGSSSADRLIGALLAFHSDWFNEQLHSGGDVIKRATLSYSYRAQCNAFAGALRASCFVQLLQDVSLFWFGHAGVVACCMMCGMWVEAWLSPSILKVSHANASFPSPLDTELRNFALRIWQEEGLSRSNRGGWHSRYLDVKEPVLSGFLKHVENVSRLFLQKWDGDQTLREAFSTRVQVAALWVNVHGAGHYNVEHQHAQAGFAGDDIPLLSGVYYPRSLEGRHPAKLHFADCNGFLPQLRCSVDPDPGTMVLFPSTLPHSVQPANPSSSDSQQALRISFAFNLIVRSTASKLHAAAMTGNLERLKELLVSTTGDGPDPDHAMDLQGFSPLHHAAEAGHIEAVKSLLQSRANPLAPSTHQSLPVHLGAEAGHHAVVKEFLRVAPDVASHPGGTQNRTLVHIAAANGHTDLLLHLHNLHANFYAQQADGSSALHSSVQNGHAAATELILKHFPSLVNEADLAGHEAAHEAARGGSEHILRSVLRARAHTHSTAQDSLTYWAAHGGHTNTLELLFSELGFPKSQDNAFRTGTAKSEAVANYLAAALIGTGNNPQMKKEELSLMHVAARDGHLKVAEWLGQRGFSSTPATSSQLLPIHVAASSGHVDVTRWLSRDVSATARGNITPLHMAALNGHSVVAQSLLALQAEPLAAATDGSQPLHVAAAAGHVELAELLLGARAQVDAPTRKKHVPLHRAKEAGHGSLVELLLKYSAEGLEESKHKDLRRQEL</sequence>
<dbReference type="InterPro" id="IPR002110">
    <property type="entry name" value="Ankyrin_rpt"/>
</dbReference>
<keyword evidence="4" id="KW-0732">Signal</keyword>
<dbReference type="PANTHER" id="PTHR24198">
    <property type="entry name" value="ANKYRIN REPEAT AND PROTEIN KINASE DOMAIN-CONTAINING PROTEIN"/>
    <property type="match status" value="1"/>
</dbReference>
<evidence type="ECO:0000256" key="1">
    <source>
        <dbReference type="ARBA" id="ARBA00022737"/>
    </source>
</evidence>
<dbReference type="InterPro" id="IPR036770">
    <property type="entry name" value="Ankyrin_rpt-contain_sf"/>
</dbReference>
<name>A0ABP0I2B2_9DINO</name>
<keyword evidence="6" id="KW-1185">Reference proteome</keyword>
<dbReference type="Pfam" id="PF13637">
    <property type="entry name" value="Ank_4"/>
    <property type="match status" value="1"/>
</dbReference>
<feature type="repeat" description="ANK" evidence="3">
    <location>
        <begin position="335"/>
        <end position="367"/>
    </location>
</feature>
<gene>
    <name evidence="5" type="ORF">CCMP2556_LOCUS4438</name>
</gene>
<dbReference type="Gene3D" id="2.60.120.620">
    <property type="entry name" value="q2cbj1_9rhob like domain"/>
    <property type="match status" value="1"/>
</dbReference>
<evidence type="ECO:0000256" key="4">
    <source>
        <dbReference type="SAM" id="SignalP"/>
    </source>
</evidence>
<feature type="signal peptide" evidence="4">
    <location>
        <begin position="1"/>
        <end position="16"/>
    </location>
</feature>
<keyword evidence="2 3" id="KW-0040">ANK repeat</keyword>
<feature type="repeat" description="ANK" evidence="3">
    <location>
        <begin position="661"/>
        <end position="693"/>
    </location>
</feature>
<reference evidence="5 6" key="1">
    <citation type="submission" date="2024-02" db="EMBL/GenBank/DDBJ databases">
        <authorList>
            <person name="Chen Y."/>
            <person name="Shah S."/>
            <person name="Dougan E. K."/>
            <person name="Thang M."/>
            <person name="Chan C."/>
        </authorList>
    </citation>
    <scope>NUCLEOTIDE SEQUENCE [LARGE SCALE GENOMIC DNA]</scope>
</reference>
<evidence type="ECO:0000256" key="3">
    <source>
        <dbReference type="PROSITE-ProRule" id="PRU00023"/>
    </source>
</evidence>
<protein>
    <submittedName>
        <fullName evidence="5">Uncharacterized protein</fullName>
    </submittedName>
</protein>
<dbReference type="SUPFAM" id="SSF48403">
    <property type="entry name" value="Ankyrin repeat"/>
    <property type="match status" value="2"/>
</dbReference>
<keyword evidence="1" id="KW-0677">Repeat</keyword>
<dbReference type="EMBL" id="CAXAMN010001814">
    <property type="protein sequence ID" value="CAK8996398.1"/>
    <property type="molecule type" value="Genomic_DNA"/>
</dbReference>
<accession>A0ABP0I2B2</accession>
<evidence type="ECO:0000313" key="5">
    <source>
        <dbReference type="EMBL" id="CAK8996398.1"/>
    </source>
</evidence>
<dbReference type="Pfam" id="PF12796">
    <property type="entry name" value="Ank_2"/>
    <property type="match status" value="3"/>
</dbReference>
<evidence type="ECO:0000313" key="6">
    <source>
        <dbReference type="Proteomes" id="UP001642484"/>
    </source>
</evidence>
<dbReference type="PANTHER" id="PTHR24198:SF165">
    <property type="entry name" value="ANKYRIN REPEAT-CONTAINING PROTEIN-RELATED"/>
    <property type="match status" value="1"/>
</dbReference>
<feature type="chain" id="PRO_5045784196" evidence="4">
    <location>
        <begin position="17"/>
        <end position="735"/>
    </location>
</feature>